<protein>
    <submittedName>
        <fullName evidence="1">Uncharacterized protein</fullName>
    </submittedName>
</protein>
<proteinExistence type="predicted"/>
<evidence type="ECO:0000313" key="2">
    <source>
        <dbReference type="Proteomes" id="UP000038083"/>
    </source>
</evidence>
<reference evidence="1 2" key="1">
    <citation type="submission" date="2015-01" db="EMBL/GenBank/DDBJ databases">
        <authorList>
            <person name="MANFREDI Pablo"/>
        </authorList>
    </citation>
    <scope>NUCLEOTIDE SEQUENCE [LARGE SCALE GENOMIC DNA]</scope>
    <source>
        <strain evidence="1 2">Ccy74</strain>
    </source>
</reference>
<accession>A0A0B7H741</accession>
<dbReference type="EMBL" id="CDOG01000005">
    <property type="protein sequence ID" value="CEN35441.1"/>
    <property type="molecule type" value="Genomic_DNA"/>
</dbReference>
<name>A0A0B7H741_9FLAO</name>
<dbReference type="AlphaFoldDB" id="A0A0B7H741"/>
<gene>
    <name evidence="1" type="ORF">CCYN74_130026</name>
</gene>
<sequence>MKITYSMKNKNYLLFFNKYLLYLHHNFKIRYNEKDYIFRFSTH</sequence>
<organism evidence="1 2">
    <name type="scientific">Capnocytophaga cynodegmi</name>
    <dbReference type="NCBI Taxonomy" id="28189"/>
    <lineage>
        <taxon>Bacteria</taxon>
        <taxon>Pseudomonadati</taxon>
        <taxon>Bacteroidota</taxon>
        <taxon>Flavobacteriia</taxon>
        <taxon>Flavobacteriales</taxon>
        <taxon>Flavobacteriaceae</taxon>
        <taxon>Capnocytophaga</taxon>
    </lineage>
</organism>
<dbReference type="Proteomes" id="UP000038083">
    <property type="component" value="Unassembled WGS sequence"/>
</dbReference>
<evidence type="ECO:0000313" key="1">
    <source>
        <dbReference type="EMBL" id="CEN35441.1"/>
    </source>
</evidence>